<evidence type="ECO:0000256" key="1">
    <source>
        <dbReference type="SAM" id="Phobius"/>
    </source>
</evidence>
<keyword evidence="1" id="KW-0472">Membrane</keyword>
<sequence>MTLSAGIDLSGSMLSEQVSEIEEELTAASRAAQGELADLKLWIVIASLALIAACIAIILLAARAMARQVSSSLGRITTAMTAVAAGDNSIAIPGVRREDEIGEMARALVVFRESAEALADLQRQAHEDHQEVLRRLATKFEGGMGEVVTNVAAASGQLEVTASGMASAASQSIGFVDDVSLKMGETSVGVTSAAAATDQFAMSIREIGKQAGQSASLAQDARASAERR</sequence>
<dbReference type="PANTHER" id="PTHR32089">
    <property type="entry name" value="METHYL-ACCEPTING CHEMOTAXIS PROTEIN MCPB"/>
    <property type="match status" value="1"/>
</dbReference>
<dbReference type="Pfam" id="PF00672">
    <property type="entry name" value="HAMP"/>
    <property type="match status" value="1"/>
</dbReference>
<proteinExistence type="predicted"/>
<evidence type="ECO:0000313" key="3">
    <source>
        <dbReference type="EMBL" id="QZD94986.1"/>
    </source>
</evidence>
<dbReference type="SMART" id="SM00304">
    <property type="entry name" value="HAMP"/>
    <property type="match status" value="1"/>
</dbReference>
<protein>
    <submittedName>
        <fullName evidence="3">HAMP domain-containing protein</fullName>
    </submittedName>
</protein>
<evidence type="ECO:0000259" key="2">
    <source>
        <dbReference type="PROSITE" id="PS50885"/>
    </source>
</evidence>
<dbReference type="CDD" id="cd06225">
    <property type="entry name" value="HAMP"/>
    <property type="match status" value="1"/>
</dbReference>
<dbReference type="PANTHER" id="PTHR32089:SF112">
    <property type="entry name" value="LYSOZYME-LIKE PROTEIN-RELATED"/>
    <property type="match status" value="1"/>
</dbReference>
<evidence type="ECO:0000313" key="4">
    <source>
        <dbReference type="Proteomes" id="UP000824321"/>
    </source>
</evidence>
<dbReference type="RefSeq" id="WP_221430728.1">
    <property type="nucleotide sequence ID" value="NZ_CP081294.1"/>
</dbReference>
<reference evidence="3 4" key="1">
    <citation type="submission" date="2021-08" db="EMBL/GenBank/DDBJ databases">
        <title>Comparative Genomics Analysis of the Genus Qipengyuania Reveals Extensive Genetic Diversity and Metabolic Versatility, Including the Description of Fifteen Novel Species.</title>
        <authorList>
            <person name="Liu Y."/>
        </authorList>
    </citation>
    <scope>NUCLEOTIDE SEQUENCE [LARGE SCALE GENOMIC DNA]</scope>
    <source>
        <strain evidence="3 4">1NDH1</strain>
    </source>
</reference>
<dbReference type="EMBL" id="CP081294">
    <property type="protein sequence ID" value="QZD94986.1"/>
    <property type="molecule type" value="Genomic_DNA"/>
</dbReference>
<dbReference type="PROSITE" id="PS50885">
    <property type="entry name" value="HAMP"/>
    <property type="match status" value="1"/>
</dbReference>
<organism evidence="3 4">
    <name type="scientific">Qipengyuania gelatinilytica</name>
    <dbReference type="NCBI Taxonomy" id="2867231"/>
    <lineage>
        <taxon>Bacteria</taxon>
        <taxon>Pseudomonadati</taxon>
        <taxon>Pseudomonadota</taxon>
        <taxon>Alphaproteobacteria</taxon>
        <taxon>Sphingomonadales</taxon>
        <taxon>Erythrobacteraceae</taxon>
        <taxon>Qipengyuania</taxon>
    </lineage>
</organism>
<keyword evidence="1" id="KW-0812">Transmembrane</keyword>
<name>A0ABX9A139_9SPHN</name>
<keyword evidence="4" id="KW-1185">Reference proteome</keyword>
<accession>A0ABX9A139</accession>
<keyword evidence="1" id="KW-1133">Transmembrane helix</keyword>
<dbReference type="Gene3D" id="6.10.340.10">
    <property type="match status" value="1"/>
</dbReference>
<gene>
    <name evidence="3" type="ORF">K3136_13065</name>
</gene>
<dbReference type="SUPFAM" id="SSF158472">
    <property type="entry name" value="HAMP domain-like"/>
    <property type="match status" value="1"/>
</dbReference>
<feature type="domain" description="HAMP" evidence="2">
    <location>
        <begin position="67"/>
        <end position="120"/>
    </location>
</feature>
<feature type="transmembrane region" description="Helical" evidence="1">
    <location>
        <begin position="41"/>
        <end position="62"/>
    </location>
</feature>
<dbReference type="InterPro" id="IPR003660">
    <property type="entry name" value="HAMP_dom"/>
</dbReference>
<dbReference type="Proteomes" id="UP000824321">
    <property type="component" value="Chromosome"/>
</dbReference>